<keyword evidence="1" id="KW-0547">Nucleotide-binding</keyword>
<dbReference type="SUPFAM" id="SSF50891">
    <property type="entry name" value="Cyclophilin-like"/>
    <property type="match status" value="1"/>
</dbReference>
<keyword evidence="3" id="KW-0067">ATP-binding</keyword>
<dbReference type="SMART" id="SM00796">
    <property type="entry name" value="AHS1"/>
    <property type="match status" value="1"/>
</dbReference>
<dbReference type="Gene3D" id="3.30.1360.40">
    <property type="match status" value="1"/>
</dbReference>
<accession>A0ABR5CFM4</accession>
<dbReference type="InterPro" id="IPR029000">
    <property type="entry name" value="Cyclophilin-like_dom_sf"/>
</dbReference>
<sequence length="243" mass="26317">MSIHLEAPIATERYGDSAVMVTVRHPDAALRAGHIVDVRDRLVQRRPFGVTDVVSGLESLLVEFDPLITAAEHVEYALRLLADLPPLDALHVTPKNFVIPIIVTEQTAPDLDEVAAEWGVPSDDVIDHLLRSTLTISLLGAAMAPMMAGLETVRPIRRRAEPRTDVPPGSIMVAGTNAIIQPFPGPTGWRVIGRTPLTIVDINRPEPVSFSTGDIVRFERIDTAAAARRDGEFLLPNTNGAPA</sequence>
<dbReference type="PANTHER" id="PTHR34698">
    <property type="entry name" value="5-OXOPROLINASE SUBUNIT B"/>
    <property type="match status" value="1"/>
</dbReference>
<gene>
    <name evidence="5" type="ORF">TZ00_08570</name>
</gene>
<dbReference type="InterPro" id="IPR003833">
    <property type="entry name" value="CT_C_D"/>
</dbReference>
<feature type="domain" description="Carboxyltransferase" evidence="4">
    <location>
        <begin position="9"/>
        <end position="210"/>
    </location>
</feature>
<organism evidence="5 6">
    <name type="scientific">Agreia bicolorata</name>
    <dbReference type="NCBI Taxonomy" id="110935"/>
    <lineage>
        <taxon>Bacteria</taxon>
        <taxon>Bacillati</taxon>
        <taxon>Actinomycetota</taxon>
        <taxon>Actinomycetes</taxon>
        <taxon>Micrococcales</taxon>
        <taxon>Microbacteriaceae</taxon>
        <taxon>Agreia</taxon>
    </lineage>
</organism>
<dbReference type="Proteomes" id="UP000032503">
    <property type="component" value="Unassembled WGS sequence"/>
</dbReference>
<protein>
    <submittedName>
        <fullName evidence="5">Allophanate hydrolase</fullName>
    </submittedName>
</protein>
<keyword evidence="6" id="KW-1185">Reference proteome</keyword>
<reference evidence="5 6" key="1">
    <citation type="journal article" date="2001" name="Int. J. Syst. Evol. Microbiol.">
        <title>Agreia bicolorata gen. nov., sp. nov., to accommodate actinobacteria isolated from narrow reed grass infected by the nematode Heteroanguina graminophila.</title>
        <authorList>
            <person name="Evtushenko L.I."/>
            <person name="Dorofeeva L.V."/>
            <person name="Dobrovolskaya T.G."/>
            <person name="Streshinskaya G.M."/>
            <person name="Subbotin S.A."/>
            <person name="Tiedje J.M."/>
        </authorList>
    </citation>
    <scope>NUCLEOTIDE SEQUENCE [LARGE SCALE GENOMIC DNA]</scope>
    <source>
        <strain evidence="5 6">VKM Ac-1804</strain>
    </source>
</reference>
<dbReference type="InterPro" id="IPR010016">
    <property type="entry name" value="PxpB"/>
</dbReference>
<evidence type="ECO:0000256" key="3">
    <source>
        <dbReference type="ARBA" id="ARBA00022840"/>
    </source>
</evidence>
<dbReference type="Pfam" id="PF02682">
    <property type="entry name" value="CT_C_D"/>
    <property type="match status" value="1"/>
</dbReference>
<dbReference type="GO" id="GO:0016787">
    <property type="term" value="F:hydrolase activity"/>
    <property type="evidence" value="ECO:0007669"/>
    <property type="project" value="UniProtKB-KW"/>
</dbReference>
<dbReference type="RefSeq" id="WP_044440862.1">
    <property type="nucleotide sequence ID" value="NZ_JYFC01000003.1"/>
</dbReference>
<evidence type="ECO:0000313" key="6">
    <source>
        <dbReference type="Proteomes" id="UP000032503"/>
    </source>
</evidence>
<dbReference type="EMBL" id="JYFC01000003">
    <property type="protein sequence ID" value="KJC64458.1"/>
    <property type="molecule type" value="Genomic_DNA"/>
</dbReference>
<proteinExistence type="predicted"/>
<evidence type="ECO:0000256" key="2">
    <source>
        <dbReference type="ARBA" id="ARBA00022801"/>
    </source>
</evidence>
<evidence type="ECO:0000256" key="1">
    <source>
        <dbReference type="ARBA" id="ARBA00022741"/>
    </source>
</evidence>
<dbReference type="PANTHER" id="PTHR34698:SF2">
    <property type="entry name" value="5-OXOPROLINASE SUBUNIT B"/>
    <property type="match status" value="1"/>
</dbReference>
<keyword evidence="2 5" id="KW-0378">Hydrolase</keyword>
<dbReference type="SUPFAM" id="SSF160467">
    <property type="entry name" value="PH0987 N-terminal domain-like"/>
    <property type="match status" value="1"/>
</dbReference>
<comment type="caution">
    <text evidence="5">The sequence shown here is derived from an EMBL/GenBank/DDBJ whole genome shotgun (WGS) entry which is preliminary data.</text>
</comment>
<evidence type="ECO:0000259" key="4">
    <source>
        <dbReference type="SMART" id="SM00796"/>
    </source>
</evidence>
<evidence type="ECO:0000313" key="5">
    <source>
        <dbReference type="EMBL" id="KJC64458.1"/>
    </source>
</evidence>
<name>A0ABR5CFM4_9MICO</name>
<dbReference type="Gene3D" id="2.40.100.10">
    <property type="entry name" value="Cyclophilin-like"/>
    <property type="match status" value="1"/>
</dbReference>